<proteinExistence type="predicted"/>
<dbReference type="Proteomes" id="UP000250043">
    <property type="component" value="Unassembled WGS sequence"/>
</dbReference>
<sequence>MKTALVFLLRTITHDCPDDYVRRILSPLRVALAEIPDTAQADTPAPPLPNYGIDDTIDEYHIDFQMMILLNTQERTVPHFGALLESAGWKPSVCAAP</sequence>
<evidence type="ECO:0000313" key="2">
    <source>
        <dbReference type="Proteomes" id="UP000250043"/>
    </source>
</evidence>
<gene>
    <name evidence="1" type="ORF">OBBRIDRAFT_833299</name>
</gene>
<accession>A0A8E2DLK6</accession>
<protein>
    <recommendedName>
        <fullName evidence="3">O-methyltransferase domain-containing protein</fullName>
    </recommendedName>
</protein>
<dbReference type="EMBL" id="KV722366">
    <property type="protein sequence ID" value="OCH92650.1"/>
    <property type="molecule type" value="Genomic_DNA"/>
</dbReference>
<dbReference type="PANTHER" id="PTHR43712:SF2">
    <property type="entry name" value="O-METHYLTRANSFERASE CICE"/>
    <property type="match status" value="1"/>
</dbReference>
<dbReference type="InterPro" id="IPR029063">
    <property type="entry name" value="SAM-dependent_MTases_sf"/>
</dbReference>
<evidence type="ECO:0008006" key="3">
    <source>
        <dbReference type="Google" id="ProtNLM"/>
    </source>
</evidence>
<organism evidence="1 2">
    <name type="scientific">Obba rivulosa</name>
    <dbReference type="NCBI Taxonomy" id="1052685"/>
    <lineage>
        <taxon>Eukaryota</taxon>
        <taxon>Fungi</taxon>
        <taxon>Dikarya</taxon>
        <taxon>Basidiomycota</taxon>
        <taxon>Agaricomycotina</taxon>
        <taxon>Agaricomycetes</taxon>
        <taxon>Polyporales</taxon>
        <taxon>Gelatoporiaceae</taxon>
        <taxon>Obba</taxon>
    </lineage>
</organism>
<reference evidence="1 2" key="1">
    <citation type="submission" date="2016-07" db="EMBL/GenBank/DDBJ databases">
        <title>Draft genome of the white-rot fungus Obba rivulosa 3A-2.</title>
        <authorList>
            <consortium name="DOE Joint Genome Institute"/>
            <person name="Miettinen O."/>
            <person name="Riley R."/>
            <person name="Acob R."/>
            <person name="Barry K."/>
            <person name="Cullen D."/>
            <person name="De Vries R."/>
            <person name="Hainaut M."/>
            <person name="Hatakka A."/>
            <person name="Henrissat B."/>
            <person name="Hilden K."/>
            <person name="Kuo R."/>
            <person name="Labutti K."/>
            <person name="Lipzen A."/>
            <person name="Makela M.R."/>
            <person name="Sandor L."/>
            <person name="Spatafora J.W."/>
            <person name="Grigoriev I.V."/>
            <person name="Hibbett D.S."/>
        </authorList>
    </citation>
    <scope>NUCLEOTIDE SEQUENCE [LARGE SCALE GENOMIC DNA]</scope>
    <source>
        <strain evidence="1 2">3A-2</strain>
    </source>
</reference>
<name>A0A8E2DLK6_9APHY</name>
<dbReference type="PANTHER" id="PTHR43712">
    <property type="entry name" value="PUTATIVE (AFU_ORTHOLOGUE AFUA_4G14580)-RELATED"/>
    <property type="match status" value="1"/>
</dbReference>
<dbReference type="AlphaFoldDB" id="A0A8E2DLK6"/>
<keyword evidence="2" id="KW-1185">Reference proteome</keyword>
<dbReference type="Gene3D" id="3.40.50.150">
    <property type="entry name" value="Vaccinia Virus protein VP39"/>
    <property type="match status" value="1"/>
</dbReference>
<dbReference type="OrthoDB" id="3340390at2759"/>
<evidence type="ECO:0000313" key="1">
    <source>
        <dbReference type="EMBL" id="OCH92650.1"/>
    </source>
</evidence>